<proteinExistence type="predicted"/>
<evidence type="ECO:0000256" key="1">
    <source>
        <dbReference type="SAM" id="Phobius"/>
    </source>
</evidence>
<dbReference type="EMBL" id="JABSNM010000001">
    <property type="protein sequence ID" value="NRT54367.1"/>
    <property type="molecule type" value="Genomic_DNA"/>
</dbReference>
<dbReference type="RefSeq" id="WP_173803336.1">
    <property type="nucleotide sequence ID" value="NZ_JABSNM010000001.1"/>
</dbReference>
<feature type="transmembrane region" description="Helical" evidence="1">
    <location>
        <begin position="12"/>
        <end position="35"/>
    </location>
</feature>
<keyword evidence="1" id="KW-1133">Transmembrane helix</keyword>
<dbReference type="Proteomes" id="UP001516061">
    <property type="component" value="Unassembled WGS sequence"/>
</dbReference>
<evidence type="ECO:0000313" key="2">
    <source>
        <dbReference type="EMBL" id="NRT54367.1"/>
    </source>
</evidence>
<keyword evidence="1" id="KW-0812">Transmembrane</keyword>
<sequence length="46" mass="5247">MRPTRPPMPIRMLTHPALILTGALLAGAFEIVALWRSRRLHRRICG</sequence>
<organism evidence="2 3">
    <name type="scientific">Sphaerotilus uruguayifluvii</name>
    <dbReference type="NCBI Taxonomy" id="2735897"/>
    <lineage>
        <taxon>Bacteria</taxon>
        <taxon>Pseudomonadati</taxon>
        <taxon>Pseudomonadota</taxon>
        <taxon>Betaproteobacteria</taxon>
        <taxon>Burkholderiales</taxon>
        <taxon>Sphaerotilaceae</taxon>
        <taxon>Sphaerotilus</taxon>
    </lineage>
</organism>
<keyword evidence="3" id="KW-1185">Reference proteome</keyword>
<keyword evidence="1" id="KW-0472">Membrane</keyword>
<accession>A0ABX2FZ67</accession>
<name>A0ABX2FZ67_9BURK</name>
<evidence type="ECO:0000313" key="3">
    <source>
        <dbReference type="Proteomes" id="UP001516061"/>
    </source>
</evidence>
<comment type="caution">
    <text evidence="2">The sequence shown here is derived from an EMBL/GenBank/DDBJ whole genome shotgun (WGS) entry which is preliminary data.</text>
</comment>
<protein>
    <submittedName>
        <fullName evidence="2">Uncharacterized protein</fullName>
    </submittedName>
</protein>
<reference evidence="2 3" key="1">
    <citation type="submission" date="2020-05" db="EMBL/GenBank/DDBJ databases">
        <title>Genomic Encyclopedia of Type Strains, Phase IV (KMG-V): Genome sequencing to study the core and pangenomes of soil and plant-associated prokaryotes.</title>
        <authorList>
            <person name="Whitman W."/>
        </authorList>
    </citation>
    <scope>NUCLEOTIDE SEQUENCE [LARGE SCALE GENOMIC DNA]</scope>
    <source>
        <strain evidence="2 3">C29</strain>
    </source>
</reference>
<gene>
    <name evidence="2" type="ORF">HNQ01_000074</name>
</gene>